<evidence type="ECO:0000313" key="4">
    <source>
        <dbReference type="Proteomes" id="UP001208938"/>
    </source>
</evidence>
<dbReference type="Proteomes" id="UP001208938">
    <property type="component" value="Unassembled WGS sequence"/>
</dbReference>
<dbReference type="InterPro" id="IPR036821">
    <property type="entry name" value="Peptide_deformylase_sf"/>
</dbReference>
<dbReference type="EMBL" id="JAPDFL010000001">
    <property type="protein sequence ID" value="MCW1931108.1"/>
    <property type="molecule type" value="Genomic_DNA"/>
</dbReference>
<feature type="binding site" evidence="2">
    <location>
        <position position="140"/>
    </location>
    <ligand>
        <name>Fe cation</name>
        <dbReference type="ChEBI" id="CHEBI:24875"/>
    </ligand>
</feature>
<dbReference type="PIRSF" id="PIRSF004749">
    <property type="entry name" value="Pep_def"/>
    <property type="match status" value="1"/>
</dbReference>
<sequence length="171" mass="18469">MPVLPIVQYPDPMLRRPCTPVTALDGITRQLAADMLETMYAATGRGLAGPQVAVPKRIFVMDCTWKEGTPAPRVFLNPEILETSDALALNTEGCLSIPGVPALVARPDWVLMRWLDLDGVAQTETLSGFEAVCAQHELDHLNGRLCIDLMDEAARVAASPALTALSHPETP</sequence>
<dbReference type="NCBIfam" id="NF001159">
    <property type="entry name" value="PRK00150.1-3"/>
    <property type="match status" value="1"/>
</dbReference>
<comment type="caution">
    <text evidence="3">The sequence shown here is derived from an EMBL/GenBank/DDBJ whole genome shotgun (WGS) entry which is preliminary data.</text>
</comment>
<dbReference type="HAMAP" id="MF_00163">
    <property type="entry name" value="Pep_deformylase"/>
    <property type="match status" value="1"/>
</dbReference>
<keyword evidence="2" id="KW-0408">Iron</keyword>
<dbReference type="PRINTS" id="PR01576">
    <property type="entry name" value="PDEFORMYLASE"/>
</dbReference>
<evidence type="ECO:0000256" key="2">
    <source>
        <dbReference type="HAMAP-Rule" id="MF_00163"/>
    </source>
</evidence>
<comment type="similarity">
    <text evidence="1 2">Belongs to the polypeptide deformylase family.</text>
</comment>
<feature type="active site" evidence="2">
    <location>
        <position position="137"/>
    </location>
</feature>
<evidence type="ECO:0000313" key="3">
    <source>
        <dbReference type="EMBL" id="MCW1931108.1"/>
    </source>
</evidence>
<dbReference type="PANTHER" id="PTHR10458:SF22">
    <property type="entry name" value="PEPTIDE DEFORMYLASE"/>
    <property type="match status" value="1"/>
</dbReference>
<evidence type="ECO:0000256" key="1">
    <source>
        <dbReference type="ARBA" id="ARBA00010759"/>
    </source>
</evidence>
<organism evidence="3 4">
    <name type="scientific">Pararhodobacter zhoushanensis</name>
    <dbReference type="NCBI Taxonomy" id="2479545"/>
    <lineage>
        <taxon>Bacteria</taxon>
        <taxon>Pseudomonadati</taxon>
        <taxon>Pseudomonadota</taxon>
        <taxon>Alphaproteobacteria</taxon>
        <taxon>Rhodobacterales</taxon>
        <taxon>Paracoccaceae</taxon>
        <taxon>Pararhodobacter</taxon>
    </lineage>
</organism>
<gene>
    <name evidence="2 3" type="primary">def</name>
    <name evidence="3" type="ORF">OKW52_02190</name>
</gene>
<feature type="binding site" evidence="2">
    <location>
        <position position="94"/>
    </location>
    <ligand>
        <name>Fe cation</name>
        <dbReference type="ChEBI" id="CHEBI:24875"/>
    </ligand>
</feature>
<name>A0ABT3GU98_9RHOB</name>
<dbReference type="InterPro" id="IPR023635">
    <property type="entry name" value="Peptide_deformylase"/>
</dbReference>
<keyword evidence="2" id="KW-0479">Metal-binding</keyword>
<comment type="cofactor">
    <cofactor evidence="2">
        <name>Fe(2+)</name>
        <dbReference type="ChEBI" id="CHEBI:29033"/>
    </cofactor>
    <text evidence="2">Binds 1 Fe(2+) ion.</text>
</comment>
<dbReference type="CDD" id="cd00487">
    <property type="entry name" value="Pep_deformylase"/>
    <property type="match status" value="1"/>
</dbReference>
<dbReference type="PANTHER" id="PTHR10458">
    <property type="entry name" value="PEPTIDE DEFORMYLASE"/>
    <property type="match status" value="1"/>
</dbReference>
<dbReference type="RefSeq" id="WP_264504258.1">
    <property type="nucleotide sequence ID" value="NZ_JAPDFL010000001.1"/>
</dbReference>
<reference evidence="3 4" key="1">
    <citation type="submission" date="2022-10" db="EMBL/GenBank/DDBJ databases">
        <title>Pararhodobacter sp. nov., isolated from marine algae.</title>
        <authorList>
            <person name="Choi B.J."/>
            <person name="Kim J.M."/>
            <person name="Lee J.K."/>
            <person name="Choi D.G."/>
            <person name="Jeon C.O."/>
        </authorList>
    </citation>
    <scope>NUCLEOTIDE SEQUENCE [LARGE SCALE GENOMIC DNA]</scope>
    <source>
        <strain evidence="3 4">ZQ420</strain>
    </source>
</reference>
<dbReference type="NCBIfam" id="TIGR00079">
    <property type="entry name" value="pept_deformyl"/>
    <property type="match status" value="1"/>
</dbReference>
<proteinExistence type="inferred from homology"/>
<comment type="catalytic activity">
    <reaction evidence="2">
        <text>N-terminal N-formyl-L-methionyl-[peptide] + H2O = N-terminal L-methionyl-[peptide] + formate</text>
        <dbReference type="Rhea" id="RHEA:24420"/>
        <dbReference type="Rhea" id="RHEA-COMP:10639"/>
        <dbReference type="Rhea" id="RHEA-COMP:10640"/>
        <dbReference type="ChEBI" id="CHEBI:15377"/>
        <dbReference type="ChEBI" id="CHEBI:15740"/>
        <dbReference type="ChEBI" id="CHEBI:49298"/>
        <dbReference type="ChEBI" id="CHEBI:64731"/>
        <dbReference type="EC" id="3.5.1.88"/>
    </reaction>
</comment>
<dbReference type="EC" id="3.5.1.88" evidence="2"/>
<comment type="function">
    <text evidence="2">Removes the formyl group from the N-terminal Met of newly synthesized proteins. Requires at least a dipeptide for an efficient rate of reaction. N-terminal L-methionine is a prerequisite for activity but the enzyme has broad specificity at other positions.</text>
</comment>
<keyword evidence="2" id="KW-0648">Protein biosynthesis</keyword>
<dbReference type="GO" id="GO:0042586">
    <property type="term" value="F:peptide deformylase activity"/>
    <property type="evidence" value="ECO:0007669"/>
    <property type="project" value="UniProtKB-EC"/>
</dbReference>
<feature type="binding site" evidence="2">
    <location>
        <position position="136"/>
    </location>
    <ligand>
        <name>Fe cation</name>
        <dbReference type="ChEBI" id="CHEBI:24875"/>
    </ligand>
</feature>
<dbReference type="Pfam" id="PF01327">
    <property type="entry name" value="Pep_deformylase"/>
    <property type="match status" value="1"/>
</dbReference>
<keyword evidence="4" id="KW-1185">Reference proteome</keyword>
<keyword evidence="2 3" id="KW-0378">Hydrolase</keyword>
<accession>A0ABT3GU98</accession>
<protein>
    <recommendedName>
        <fullName evidence="2">Peptide deformylase</fullName>
        <shortName evidence="2">PDF</shortName>
        <ecNumber evidence="2">3.5.1.88</ecNumber>
    </recommendedName>
    <alternativeName>
        <fullName evidence="2">Polypeptide deformylase</fullName>
    </alternativeName>
</protein>
<dbReference type="Gene3D" id="3.90.45.10">
    <property type="entry name" value="Peptide deformylase"/>
    <property type="match status" value="1"/>
</dbReference>
<dbReference type="SUPFAM" id="SSF56420">
    <property type="entry name" value="Peptide deformylase"/>
    <property type="match status" value="1"/>
</dbReference>